<keyword evidence="9 20" id="KW-0863">Zinc-finger</keyword>
<evidence type="ECO:0000256" key="18">
    <source>
        <dbReference type="ARBA" id="ARBA00023296"/>
    </source>
</evidence>
<feature type="domain" description="Integrase-type" evidence="29">
    <location>
        <begin position="970"/>
        <end position="1017"/>
    </location>
</feature>
<evidence type="ECO:0000256" key="9">
    <source>
        <dbReference type="ARBA" id="ARBA00022771"/>
    </source>
</evidence>
<dbReference type="Pfam" id="PF00077">
    <property type="entry name" value="RVP"/>
    <property type="match status" value="1"/>
</dbReference>
<keyword evidence="6" id="KW-0479">Metal-binding</keyword>
<dbReference type="GO" id="GO:0035613">
    <property type="term" value="F:RNA stem-loop binding"/>
    <property type="evidence" value="ECO:0007669"/>
    <property type="project" value="TreeGrafter"/>
</dbReference>
<evidence type="ECO:0000256" key="16">
    <source>
        <dbReference type="ARBA" id="ARBA00023195"/>
    </source>
</evidence>
<keyword evidence="4" id="KW-0548">Nucleotidyltransferase</keyword>
<dbReference type="MEROPS" id="A02.003"/>
<keyword evidence="10 22" id="KW-0378">Hydrolase</keyword>
<feature type="domain" description="Peptidase A2" evidence="24">
    <location>
        <begin position="105"/>
        <end position="176"/>
    </location>
</feature>
<gene>
    <name evidence="30" type="primary">pol</name>
</gene>
<dbReference type="InterPro" id="IPR001995">
    <property type="entry name" value="Peptidase_A2_cat"/>
</dbReference>
<dbReference type="InterPro" id="IPR001037">
    <property type="entry name" value="Integrase_C_retrovir"/>
</dbReference>
<dbReference type="PROSITE" id="PS50879">
    <property type="entry name" value="RNASE_H_1"/>
    <property type="match status" value="1"/>
</dbReference>
<dbReference type="GO" id="GO:0003677">
    <property type="term" value="F:DNA binding"/>
    <property type="evidence" value="ECO:0007669"/>
    <property type="project" value="UniProtKB-KW"/>
</dbReference>
<evidence type="ECO:0000256" key="14">
    <source>
        <dbReference type="ARBA" id="ARBA00023125"/>
    </source>
</evidence>
<dbReference type="InterPro" id="IPR017856">
    <property type="entry name" value="Integrase-like_N"/>
</dbReference>
<comment type="similarity">
    <text evidence="22">Belongs to the retroviral Pol polyprotein family.</text>
</comment>
<feature type="domain" description="RNase H type-1" evidence="27">
    <location>
        <begin position="621"/>
        <end position="744"/>
    </location>
</feature>
<evidence type="ECO:0000256" key="13">
    <source>
        <dbReference type="ARBA" id="ARBA00022918"/>
    </source>
</evidence>
<feature type="domain" description="Integrase catalytic" evidence="28">
    <location>
        <begin position="801"/>
        <end position="951"/>
    </location>
</feature>
<evidence type="ECO:0000256" key="7">
    <source>
        <dbReference type="ARBA" id="ARBA00022750"/>
    </source>
</evidence>
<dbReference type="InterPro" id="IPR002156">
    <property type="entry name" value="RNaseH_domain"/>
</dbReference>
<dbReference type="GO" id="GO:0004523">
    <property type="term" value="F:RNA-DNA hybrid ribonuclease activity"/>
    <property type="evidence" value="ECO:0007669"/>
    <property type="project" value="InterPro"/>
</dbReference>
<dbReference type="Pfam" id="PF00075">
    <property type="entry name" value="RNase_H"/>
    <property type="match status" value="1"/>
</dbReference>
<organismHost>
    <name type="scientific">Pan troglodytes</name>
    <name type="common">Chimpanzee</name>
    <dbReference type="NCBI Taxonomy" id="9598"/>
</organismHost>
<dbReference type="InterPro" id="IPR010659">
    <property type="entry name" value="RVT_connect"/>
</dbReference>
<name>Q88099_SIV</name>
<dbReference type="GO" id="GO:0004533">
    <property type="term" value="F:exoribonuclease H activity"/>
    <property type="evidence" value="ECO:0007669"/>
    <property type="project" value="UniProtKB-EC"/>
</dbReference>
<evidence type="ECO:0000256" key="15">
    <source>
        <dbReference type="ARBA" id="ARBA00023172"/>
    </source>
</evidence>
<organism evidence="30">
    <name type="scientific">Simian immunodeficiency virus</name>
    <name type="common">SIV</name>
    <dbReference type="NCBI Taxonomy" id="11723"/>
    <lineage>
        <taxon>Viruses</taxon>
        <taxon>Riboviria</taxon>
        <taxon>Pararnavirae</taxon>
        <taxon>Artverviricota</taxon>
        <taxon>Revtraviricetes</taxon>
        <taxon>Ortervirales</taxon>
        <taxon>Retroviridae</taxon>
        <taxon>Orthoretrovirinae</taxon>
        <taxon>Lentivirus</taxon>
        <taxon>Lentivirus simimdef</taxon>
    </lineage>
</organism>
<evidence type="ECO:0000259" key="26">
    <source>
        <dbReference type="PROSITE" id="PS50878"/>
    </source>
</evidence>
<dbReference type="SUPFAM" id="SSF46919">
    <property type="entry name" value="N-terminal Zn binding domain of HIV integrase"/>
    <property type="match status" value="1"/>
</dbReference>
<evidence type="ECO:0000259" key="28">
    <source>
        <dbReference type="PROSITE" id="PS50994"/>
    </source>
</evidence>
<dbReference type="PANTHER" id="PTHR41694:SF3">
    <property type="entry name" value="RNA-DIRECTED DNA POLYMERASE-RELATED"/>
    <property type="match status" value="1"/>
</dbReference>
<dbReference type="Gene3D" id="3.30.420.10">
    <property type="entry name" value="Ribonuclease H-like superfamily/Ribonuclease H"/>
    <property type="match status" value="2"/>
</dbReference>
<evidence type="ECO:0000256" key="19">
    <source>
        <dbReference type="ARBA" id="ARBA00023415"/>
    </source>
</evidence>
<dbReference type="SUPFAM" id="SSF50630">
    <property type="entry name" value="Acid proteases"/>
    <property type="match status" value="1"/>
</dbReference>
<keyword evidence="15" id="KW-0233">DNA recombination</keyword>
<protein>
    <submittedName>
        <fullName evidence="30">Pol protein</fullName>
    </submittedName>
</protein>
<dbReference type="Gene3D" id="2.30.30.10">
    <property type="entry name" value="Integrase, C-terminal domain superfamily, retroviral"/>
    <property type="match status" value="1"/>
</dbReference>
<evidence type="ECO:0000259" key="29">
    <source>
        <dbReference type="PROSITE" id="PS51027"/>
    </source>
</evidence>
<keyword evidence="17" id="KW-0511">Multifunctional enzyme</keyword>
<comment type="catalytic activity">
    <reaction evidence="19">
        <text>Endohydrolysis of RNA in RNA/DNA hybrids. Three different cleavage modes: 1. sequence-specific internal cleavage of RNA. Human immunodeficiency virus type 1 and Moloney murine leukemia virus enzymes prefer to cleave the RNA strand one nucleotide away from the RNA-DNA junction. 2. RNA 5'-end directed cleavage 13-19 nucleotides from the RNA end. 3. DNA 3'-end directed cleavage 15-20 nucleotides away from the primer terminus.</text>
        <dbReference type="EC" id="3.1.26.13"/>
    </reaction>
</comment>
<evidence type="ECO:0000256" key="22">
    <source>
        <dbReference type="RuleBase" id="RU004064"/>
    </source>
</evidence>
<sequence>MWEARTPGKRLQGTGEFFRVWTVDGDKTEKLSRCHSWSGTERAPSTDTIRPSKEAPAAVCREGKTVEGTREENTTNKSRLGGRIFFELPLWRRPIKTVIIEGVPVKVLLDTGADDTIIKETDIQLTGPWRPKVIGGIGGGLNVKEYSNVEVKIEDKILRGTVLLGATPINIIGRNLLAPAGARLVMGQLSEQIPITPVKLKDGARGPHIKQWPLSKEKIKALTEICEQLEKEGKISKIGGENAYNTPIFCIRKKDKTQWRMLVDFRELNKVTQDFFEVQLGIPHPAGLQKMKQITVLDIGDAYYSIPLDPEFRKYTAFTIPSVNNQGPGVRYQFNCLPQGWKGSPTIFQNTAAKILEKIKEELKPLTIVQYMDDLWVGSQEDEYTHDKLVEQLRVKLKTWGLETPDKKVQKKPPYEWMGYKLWPQKWQLNSINLEEKEQWTVNDIQKLVGKLNWAAQLYPGLRTKQICRLIRGKKNLLEEVQWTEEAEAEYAENKEILKTEQEGTYYAPGKPLRAAVQKLEDGQWSYQFKQEGKILKVGKYAKQKNTHTNELRTLAGLVQKICKEALVIWGELPIFELPVEREVWEQWWADYWQVSWIPEWEFVSVPPLVKLWYTLTKEPIPGEDVYYVDGACNRNSKEGKAGYITQYGKQRVEKLEQTTNQQAELVAIKMALEDSGEKVNIVTDSQYAMGILTAQPTQSDSPLVEQIIALMVKKRAIYLQWVPAHKGIGGNEEIDKLVSQGIRRVLFIGRIEEAQEEHDRYHSNWKNLADTFGLPQIVAKEIVAMCPNAKIKGEPIHGQVDASPGVWQMDCTHVEGKIVIVAVHVASGFIEAEVIPRETGRETAKFLLKILSRWPIVQLHTDNGPNFTSQEVAAICWWGKIEHTTGVPYNPQSQGSVESMNKQLKEIIGKIRDDCQYTETAVLMACHIHNFKRKGGIGGLTPAERLINMITTQLELQTLQTKIQKILNFRVYYREGRDPVWKGPAQLIWKGEGAVVIKEGEELKIVPRRKAKIIKDYEPRKRMGDEGNMEGLRGPDNQMARNSQILDD</sequence>
<feature type="DNA-binding region" description="Integrase-type" evidence="21">
    <location>
        <begin position="970"/>
        <end position="1017"/>
    </location>
</feature>
<evidence type="ECO:0000256" key="6">
    <source>
        <dbReference type="ARBA" id="ARBA00022723"/>
    </source>
</evidence>
<keyword evidence="14" id="KW-0238">DNA-binding</keyword>
<dbReference type="InterPro" id="IPR001584">
    <property type="entry name" value="Integrase_cat-core"/>
</dbReference>
<organismHost>
    <name type="scientific">Cercopithecidae</name>
    <name type="common">Old World monkeys</name>
    <dbReference type="NCBI Taxonomy" id="9527"/>
</organismHost>
<dbReference type="PROSITE" id="PS51027">
    <property type="entry name" value="INTEGRASE_DBD"/>
    <property type="match status" value="1"/>
</dbReference>
<dbReference type="PROSITE" id="PS50876">
    <property type="entry name" value="ZF_INTEGRASE"/>
    <property type="match status" value="1"/>
</dbReference>
<evidence type="ECO:0000256" key="3">
    <source>
        <dbReference type="ARBA" id="ARBA00022679"/>
    </source>
</evidence>
<dbReference type="Gene3D" id="1.10.10.200">
    <property type="match status" value="1"/>
</dbReference>
<keyword evidence="16" id="KW-1179">Viral genome integration</keyword>
<keyword evidence="5" id="KW-0540">Nuclease</keyword>
<evidence type="ECO:0000256" key="8">
    <source>
        <dbReference type="ARBA" id="ARBA00022759"/>
    </source>
</evidence>
<dbReference type="InterPro" id="IPR003308">
    <property type="entry name" value="Integrase_Zn-bd_dom_N"/>
</dbReference>
<keyword evidence="11" id="KW-0862">Zinc</keyword>
<dbReference type="GO" id="GO:0044826">
    <property type="term" value="P:viral genome integration into host DNA"/>
    <property type="evidence" value="ECO:0007669"/>
    <property type="project" value="UniProtKB-KW"/>
</dbReference>
<evidence type="ECO:0000256" key="5">
    <source>
        <dbReference type="ARBA" id="ARBA00022722"/>
    </source>
</evidence>
<evidence type="ECO:0000256" key="20">
    <source>
        <dbReference type="PROSITE-ProRule" id="PRU00450"/>
    </source>
</evidence>
<keyword evidence="7 22" id="KW-0064">Aspartyl protease</keyword>
<keyword evidence="2 22" id="KW-0645">Protease</keyword>
<dbReference type="SUPFAM" id="SSF50122">
    <property type="entry name" value="DNA-binding domain of retroviral integrase"/>
    <property type="match status" value="1"/>
</dbReference>
<feature type="region of interest" description="Disordered" evidence="23">
    <location>
        <begin position="1019"/>
        <end position="1049"/>
    </location>
</feature>
<dbReference type="PROSITE" id="PS50175">
    <property type="entry name" value="ASP_PROT_RETROV"/>
    <property type="match status" value="1"/>
</dbReference>
<dbReference type="Gene3D" id="2.40.70.10">
    <property type="entry name" value="Acid Proteases"/>
    <property type="match status" value="1"/>
</dbReference>
<dbReference type="InterPro" id="IPR036397">
    <property type="entry name" value="RNaseH_sf"/>
</dbReference>
<dbReference type="GO" id="GO:0046718">
    <property type="term" value="P:symbiont entry into host cell"/>
    <property type="evidence" value="ECO:0007669"/>
    <property type="project" value="UniProtKB-KW"/>
</dbReference>
<dbReference type="SUPFAM" id="SSF56672">
    <property type="entry name" value="DNA/RNA polymerases"/>
    <property type="match status" value="1"/>
</dbReference>
<dbReference type="Pfam" id="PF06817">
    <property type="entry name" value="RVT_thumb"/>
    <property type="match status" value="1"/>
</dbReference>
<reference evidence="30" key="1">
    <citation type="journal article" date="1995" name="J. Virol.">
        <title>Induction of AIDS by simian immunodeficiency virus from an African green monkey: species-specific variation in pathogenicity correlates with the extent of in vivo replication.</title>
        <authorList>
            <person name="Hirsch V.M."/>
            <person name="Dapolito G."/>
            <person name="Johnson P.R."/>
            <person name="Elkins W.R."/>
            <person name="London W.T."/>
            <person name="Montali R.J."/>
            <person name="Goldstein S."/>
            <person name="Brown C."/>
        </authorList>
    </citation>
    <scope>NUCLEOTIDE SEQUENCE</scope>
</reference>
<dbReference type="PROSITE" id="PS50994">
    <property type="entry name" value="INTEGRASE"/>
    <property type="match status" value="1"/>
</dbReference>
<dbReference type="InterPro" id="IPR012337">
    <property type="entry name" value="RNaseH-like_sf"/>
</dbReference>
<dbReference type="InterPro" id="IPR043502">
    <property type="entry name" value="DNA/RNA_pol_sf"/>
</dbReference>
<evidence type="ECO:0000256" key="21">
    <source>
        <dbReference type="PROSITE-ProRule" id="PRU00506"/>
    </source>
</evidence>
<keyword evidence="12" id="KW-0229">DNA integration</keyword>
<evidence type="ECO:0000256" key="23">
    <source>
        <dbReference type="SAM" id="MobiDB-lite"/>
    </source>
</evidence>
<dbReference type="SUPFAM" id="SSF53098">
    <property type="entry name" value="Ribonuclease H-like"/>
    <property type="match status" value="2"/>
</dbReference>
<dbReference type="Pfam" id="PF00078">
    <property type="entry name" value="RVT_1"/>
    <property type="match status" value="1"/>
</dbReference>
<evidence type="ECO:0000256" key="12">
    <source>
        <dbReference type="ARBA" id="ARBA00022908"/>
    </source>
</evidence>
<dbReference type="Pfam" id="PF00552">
    <property type="entry name" value="IN_DBD_C"/>
    <property type="match status" value="1"/>
</dbReference>
<evidence type="ECO:0000259" key="24">
    <source>
        <dbReference type="PROSITE" id="PS50175"/>
    </source>
</evidence>
<dbReference type="Gene3D" id="3.10.10.10">
    <property type="entry name" value="HIV Type 1 Reverse Transcriptase, subunit A, domain 1"/>
    <property type="match status" value="1"/>
</dbReference>
<evidence type="ECO:0000256" key="1">
    <source>
        <dbReference type="ARBA" id="ARBA00000379"/>
    </source>
</evidence>
<dbReference type="InterPro" id="IPR018061">
    <property type="entry name" value="Retropepsins"/>
</dbReference>
<dbReference type="Pfam" id="PF06815">
    <property type="entry name" value="RVT_connect"/>
    <property type="match status" value="1"/>
</dbReference>
<dbReference type="GO" id="GO:0015074">
    <property type="term" value="P:DNA integration"/>
    <property type="evidence" value="ECO:0007669"/>
    <property type="project" value="UniProtKB-KW"/>
</dbReference>
<dbReference type="PROSITE" id="PS00141">
    <property type="entry name" value="ASP_PROTEASE"/>
    <property type="match status" value="1"/>
</dbReference>
<keyword evidence="18" id="KW-1160">Virus entry into host cell</keyword>
<dbReference type="GO" id="GO:0006310">
    <property type="term" value="P:DNA recombination"/>
    <property type="evidence" value="ECO:0007669"/>
    <property type="project" value="UniProtKB-KW"/>
</dbReference>
<dbReference type="GO" id="GO:0003964">
    <property type="term" value="F:RNA-directed DNA polymerase activity"/>
    <property type="evidence" value="ECO:0007669"/>
    <property type="project" value="UniProtKB-KW"/>
</dbReference>
<evidence type="ECO:0000259" key="27">
    <source>
        <dbReference type="PROSITE" id="PS50879"/>
    </source>
</evidence>
<dbReference type="InterPro" id="IPR000477">
    <property type="entry name" value="RT_dom"/>
</dbReference>
<feature type="compositionally biased region" description="Polar residues" evidence="23">
    <location>
        <begin position="1040"/>
        <end position="1049"/>
    </location>
</feature>
<dbReference type="Pfam" id="PF02022">
    <property type="entry name" value="Integrase_Zn"/>
    <property type="match status" value="1"/>
</dbReference>
<dbReference type="GO" id="GO:0006508">
    <property type="term" value="P:proteolysis"/>
    <property type="evidence" value="ECO:0007669"/>
    <property type="project" value="UniProtKB-KW"/>
</dbReference>
<evidence type="ECO:0000256" key="4">
    <source>
        <dbReference type="ARBA" id="ARBA00022695"/>
    </source>
</evidence>
<dbReference type="Gene3D" id="3.30.70.270">
    <property type="match status" value="3"/>
</dbReference>
<dbReference type="InterPro" id="IPR021109">
    <property type="entry name" value="Peptidase_aspartic_dom_sf"/>
</dbReference>
<dbReference type="EMBL" id="L40990">
    <property type="protein sequence ID" value="AAA64258.1"/>
    <property type="molecule type" value="Genomic_DNA"/>
</dbReference>
<evidence type="ECO:0000256" key="11">
    <source>
        <dbReference type="ARBA" id="ARBA00022833"/>
    </source>
</evidence>
<evidence type="ECO:0000256" key="2">
    <source>
        <dbReference type="ARBA" id="ARBA00022670"/>
    </source>
</evidence>
<evidence type="ECO:0000313" key="30">
    <source>
        <dbReference type="EMBL" id="AAA64258.1"/>
    </source>
</evidence>
<keyword evidence="8" id="KW-0255">Endonuclease</keyword>
<dbReference type="PROSITE" id="PS50878">
    <property type="entry name" value="RT_POL"/>
    <property type="match status" value="1"/>
</dbReference>
<dbReference type="Pfam" id="PF00665">
    <property type="entry name" value="rve"/>
    <property type="match status" value="1"/>
</dbReference>
<dbReference type="CDD" id="cd05482">
    <property type="entry name" value="HIV_retropepsin_like"/>
    <property type="match status" value="1"/>
</dbReference>
<dbReference type="InterPro" id="IPR034170">
    <property type="entry name" value="Retropepsin-like_cat_dom"/>
</dbReference>
<feature type="domain" description="Reverse transcriptase" evidence="26">
    <location>
        <begin position="232"/>
        <end position="422"/>
    </location>
</feature>
<keyword evidence="13" id="KW-0695">RNA-directed DNA polymerase</keyword>
<dbReference type="PANTHER" id="PTHR41694">
    <property type="entry name" value="ENDOGENOUS RETROVIRUS GROUP K MEMBER POL PROTEIN"/>
    <property type="match status" value="1"/>
</dbReference>
<dbReference type="GO" id="GO:0004190">
    <property type="term" value="F:aspartic-type endopeptidase activity"/>
    <property type="evidence" value="ECO:0007669"/>
    <property type="project" value="UniProtKB-KW"/>
</dbReference>
<dbReference type="InterPro" id="IPR043128">
    <property type="entry name" value="Rev_trsase/Diguanyl_cyclase"/>
</dbReference>
<evidence type="ECO:0000256" key="10">
    <source>
        <dbReference type="ARBA" id="ARBA00022801"/>
    </source>
</evidence>
<dbReference type="InterPro" id="IPR001969">
    <property type="entry name" value="Aspartic_peptidase_AS"/>
</dbReference>
<dbReference type="InterPro" id="IPR010661">
    <property type="entry name" value="RVT_thumb"/>
</dbReference>
<accession>Q88099</accession>
<dbReference type="GO" id="GO:0008270">
    <property type="term" value="F:zinc ion binding"/>
    <property type="evidence" value="ECO:0007669"/>
    <property type="project" value="UniProtKB-KW"/>
</dbReference>
<feature type="domain" description="Integrase-type" evidence="25">
    <location>
        <begin position="750"/>
        <end position="791"/>
    </location>
</feature>
<comment type="catalytic activity">
    <reaction evidence="1">
        <text>3'-end directed exonucleolytic cleavage of viral RNA-DNA hybrid.</text>
        <dbReference type="EC" id="3.1.13.2"/>
    </reaction>
</comment>
<dbReference type="GO" id="GO:0075713">
    <property type="term" value="P:establishment of integrated proviral latency"/>
    <property type="evidence" value="ECO:0007669"/>
    <property type="project" value="UniProtKB-KW"/>
</dbReference>
<evidence type="ECO:0000259" key="25">
    <source>
        <dbReference type="PROSITE" id="PS50876"/>
    </source>
</evidence>
<proteinExistence type="inferred from homology"/>
<dbReference type="InterPro" id="IPR036862">
    <property type="entry name" value="Integrase_C_dom_sf_retrovir"/>
</dbReference>
<keyword evidence="3" id="KW-0808">Transferase</keyword>
<evidence type="ECO:0000256" key="17">
    <source>
        <dbReference type="ARBA" id="ARBA00023268"/>
    </source>
</evidence>